<dbReference type="Pfam" id="PF06985">
    <property type="entry name" value="HET"/>
    <property type="match status" value="1"/>
</dbReference>
<dbReference type="InterPro" id="IPR010730">
    <property type="entry name" value="HET"/>
</dbReference>
<evidence type="ECO:0000259" key="1">
    <source>
        <dbReference type="Pfam" id="PF06985"/>
    </source>
</evidence>
<name>A0ABR4BTG3_9HELO</name>
<sequence length="593" mass="68147">MVSKVSMADSATNDEPATPAYDNFFSPRNKEFYAHSPYKAFNTHQQEIRLLKPLPLTEDKVLSFILIENCALDEVRNNYVTLSYCAGSPLVTEVVLVNGMKFNAFGNLHHALWEVIWNWEQKGKQLCDLLLWADQICIDQSNGAERSHQVSQMRDIYASSERVLIVLATKMSAQIPNSGMTWMAQVLKELLDTGLVFMDGPFRASYYTTGFRDWLREQVVDANFANGFQDFLELLRSPWWTRSWVYQEFIVSPAAEYLYKGASLDWKRFGAVLLYLLNDHSGIYNASHYRLTSYAEADSLDLGGPEFQIFLQQNYSYDQVWLPKRAFVMVRMKADWAERTDRIALRPWLECGQLCEASDPRDKAYAFLGLAYQSYNIVPDYSPSNTSDKLLMELAEKIITLEGNLELLVFVNTEDHRDKSSMPSWVPNWFICRTENERGTIGLYDRLGTRHKSSLSKHSPYNNLYDFDPPVVCSGVLKAVGFKLDSFSGREPIARHNRYESTRGISVELSGKYSLQELATGFIWWFPGTTPVVVLKQVDDHWVVMCVSDLRFSERSDSDWAERINCLMMGIKVGKDVQSLHDIDFRPECIEIH</sequence>
<evidence type="ECO:0000313" key="2">
    <source>
        <dbReference type="EMBL" id="KAL2060903.1"/>
    </source>
</evidence>
<reference evidence="2 3" key="1">
    <citation type="journal article" date="2024" name="Commun. Biol.">
        <title>Comparative genomic analysis of thermophilic fungi reveals convergent evolutionary adaptations and gene losses.</title>
        <authorList>
            <person name="Steindorff A.S."/>
            <person name="Aguilar-Pontes M.V."/>
            <person name="Robinson A.J."/>
            <person name="Andreopoulos B."/>
            <person name="LaButti K."/>
            <person name="Kuo A."/>
            <person name="Mondo S."/>
            <person name="Riley R."/>
            <person name="Otillar R."/>
            <person name="Haridas S."/>
            <person name="Lipzen A."/>
            <person name="Grimwood J."/>
            <person name="Schmutz J."/>
            <person name="Clum A."/>
            <person name="Reid I.D."/>
            <person name="Moisan M.C."/>
            <person name="Butler G."/>
            <person name="Nguyen T.T.M."/>
            <person name="Dewar K."/>
            <person name="Conant G."/>
            <person name="Drula E."/>
            <person name="Henrissat B."/>
            <person name="Hansel C."/>
            <person name="Singer S."/>
            <person name="Hutchinson M.I."/>
            <person name="de Vries R.P."/>
            <person name="Natvig D.O."/>
            <person name="Powell A.J."/>
            <person name="Tsang A."/>
            <person name="Grigoriev I.V."/>
        </authorList>
    </citation>
    <scope>NUCLEOTIDE SEQUENCE [LARGE SCALE GENOMIC DNA]</scope>
    <source>
        <strain evidence="2 3">CBS 494.80</strain>
    </source>
</reference>
<gene>
    <name evidence="2" type="ORF">VTL71DRAFT_8955</name>
</gene>
<feature type="domain" description="Heterokaryon incompatibility" evidence="1">
    <location>
        <begin position="79"/>
        <end position="248"/>
    </location>
</feature>
<accession>A0ABR4BTG3</accession>
<dbReference type="PANTHER" id="PTHR24148:SF64">
    <property type="entry name" value="HETEROKARYON INCOMPATIBILITY DOMAIN-CONTAINING PROTEIN"/>
    <property type="match status" value="1"/>
</dbReference>
<evidence type="ECO:0000313" key="3">
    <source>
        <dbReference type="Proteomes" id="UP001595075"/>
    </source>
</evidence>
<dbReference type="EMBL" id="JAZHXI010000020">
    <property type="protein sequence ID" value="KAL2060903.1"/>
    <property type="molecule type" value="Genomic_DNA"/>
</dbReference>
<comment type="caution">
    <text evidence="2">The sequence shown here is derived from an EMBL/GenBank/DDBJ whole genome shotgun (WGS) entry which is preliminary data.</text>
</comment>
<dbReference type="InterPro" id="IPR052895">
    <property type="entry name" value="HetReg/Transcr_Mod"/>
</dbReference>
<dbReference type="PANTHER" id="PTHR24148">
    <property type="entry name" value="ANKYRIN REPEAT DOMAIN-CONTAINING PROTEIN 39 HOMOLOG-RELATED"/>
    <property type="match status" value="1"/>
</dbReference>
<protein>
    <recommendedName>
        <fullName evidence="1">Heterokaryon incompatibility domain-containing protein</fullName>
    </recommendedName>
</protein>
<dbReference type="Proteomes" id="UP001595075">
    <property type="component" value="Unassembled WGS sequence"/>
</dbReference>
<proteinExistence type="predicted"/>
<organism evidence="2 3">
    <name type="scientific">Oculimacula yallundae</name>
    <dbReference type="NCBI Taxonomy" id="86028"/>
    <lineage>
        <taxon>Eukaryota</taxon>
        <taxon>Fungi</taxon>
        <taxon>Dikarya</taxon>
        <taxon>Ascomycota</taxon>
        <taxon>Pezizomycotina</taxon>
        <taxon>Leotiomycetes</taxon>
        <taxon>Helotiales</taxon>
        <taxon>Ploettnerulaceae</taxon>
        <taxon>Oculimacula</taxon>
    </lineage>
</organism>
<keyword evidence="3" id="KW-1185">Reference proteome</keyword>